<comment type="caution">
    <text evidence="5">The sequence shown here is derived from an EMBL/GenBank/DDBJ whole genome shotgun (WGS) entry which is preliminary data.</text>
</comment>
<accession>A0A9W6P8B8</accession>
<feature type="compositionally biased region" description="Low complexity" evidence="2">
    <location>
        <begin position="38"/>
        <end position="57"/>
    </location>
</feature>
<feature type="transmembrane region" description="Helical" evidence="3">
    <location>
        <begin position="267"/>
        <end position="293"/>
    </location>
</feature>
<sequence length="343" mass="35489">MNAIVRRRAQRRRLVLPFVPIVFALLLAGCGGAGEQSSSGAADMGGAAAPHEAAPEAARTDADGSGAGTAAGADVNVSERAVIHSASLSVRVDDLDAAGAEAKKWVRSTGGYIAAEYASSPDAAAPTAEFTFKVPVDRYEEGLEELAGLGRQLDLDRQAQDVTEEVADVDSRVASAEASLERLLALLDDAETVEEVLKIEAQVSTRQADLESLLARQESLADLTSFSTVQLNLSLPSSAAPEADRDSPGFVGGLSVGWRGLLSTVDFLSVTVGLLLPFLVVIALFAVPALWVLRRTRGGLRRTRPAPGNAPPSGAAPQPAAEPGSSQGHASAESPDGTDTEKS</sequence>
<keyword evidence="6" id="KW-1185">Reference proteome</keyword>
<dbReference type="EMBL" id="BSQG01000005">
    <property type="protein sequence ID" value="GLU48971.1"/>
    <property type="molecule type" value="Genomic_DNA"/>
</dbReference>
<evidence type="ECO:0000256" key="1">
    <source>
        <dbReference type="SAM" id="Coils"/>
    </source>
</evidence>
<evidence type="ECO:0000256" key="2">
    <source>
        <dbReference type="SAM" id="MobiDB-lite"/>
    </source>
</evidence>
<evidence type="ECO:0000313" key="5">
    <source>
        <dbReference type="EMBL" id="GLU48971.1"/>
    </source>
</evidence>
<dbReference type="Pfam" id="PF14257">
    <property type="entry name" value="DUF4349"/>
    <property type="match status" value="1"/>
</dbReference>
<feature type="domain" description="DUF4349" evidence="4">
    <location>
        <begin position="80"/>
        <end position="290"/>
    </location>
</feature>
<feature type="coiled-coil region" evidence="1">
    <location>
        <begin position="173"/>
        <end position="200"/>
    </location>
</feature>
<evidence type="ECO:0000259" key="4">
    <source>
        <dbReference type="Pfam" id="PF14257"/>
    </source>
</evidence>
<feature type="region of interest" description="Disordered" evidence="2">
    <location>
        <begin position="38"/>
        <end position="71"/>
    </location>
</feature>
<dbReference type="RefSeq" id="WP_285760430.1">
    <property type="nucleotide sequence ID" value="NZ_BSQG01000005.1"/>
</dbReference>
<evidence type="ECO:0000256" key="3">
    <source>
        <dbReference type="SAM" id="Phobius"/>
    </source>
</evidence>
<feature type="compositionally biased region" description="Low complexity" evidence="2">
    <location>
        <begin position="305"/>
        <end position="326"/>
    </location>
</feature>
<feature type="region of interest" description="Disordered" evidence="2">
    <location>
        <begin position="300"/>
        <end position="343"/>
    </location>
</feature>
<dbReference type="Proteomes" id="UP001165092">
    <property type="component" value="Unassembled WGS sequence"/>
</dbReference>
<keyword evidence="1" id="KW-0175">Coiled coil</keyword>
<protein>
    <recommendedName>
        <fullName evidence="4">DUF4349 domain-containing protein</fullName>
    </recommendedName>
</protein>
<evidence type="ECO:0000313" key="6">
    <source>
        <dbReference type="Proteomes" id="UP001165092"/>
    </source>
</evidence>
<dbReference type="PROSITE" id="PS51257">
    <property type="entry name" value="PROKAR_LIPOPROTEIN"/>
    <property type="match status" value="1"/>
</dbReference>
<keyword evidence="3" id="KW-0472">Membrane</keyword>
<keyword evidence="3" id="KW-1133">Transmembrane helix</keyword>
<reference evidence="5" key="1">
    <citation type="submission" date="2023-02" db="EMBL/GenBank/DDBJ databases">
        <title>Nocardiopsis ansamitocini NBRC 112285.</title>
        <authorList>
            <person name="Ichikawa N."/>
            <person name="Sato H."/>
            <person name="Tonouchi N."/>
        </authorList>
    </citation>
    <scope>NUCLEOTIDE SEQUENCE</scope>
    <source>
        <strain evidence="5">NBRC 112285</strain>
    </source>
</reference>
<proteinExistence type="predicted"/>
<dbReference type="AlphaFoldDB" id="A0A9W6P8B8"/>
<dbReference type="InterPro" id="IPR025645">
    <property type="entry name" value="DUF4349"/>
</dbReference>
<name>A0A9W6P8B8_9ACTN</name>
<organism evidence="5 6">
    <name type="scientific">Nocardiopsis ansamitocini</name>
    <dbReference type="NCBI Taxonomy" id="1670832"/>
    <lineage>
        <taxon>Bacteria</taxon>
        <taxon>Bacillati</taxon>
        <taxon>Actinomycetota</taxon>
        <taxon>Actinomycetes</taxon>
        <taxon>Streptosporangiales</taxon>
        <taxon>Nocardiopsidaceae</taxon>
        <taxon>Nocardiopsis</taxon>
    </lineage>
</organism>
<keyword evidence="3" id="KW-0812">Transmembrane</keyword>
<gene>
    <name evidence="5" type="ORF">Nans01_33220</name>
</gene>